<dbReference type="AlphaFoldDB" id="A0A7L0KED5"/>
<dbReference type="GO" id="GO:0034993">
    <property type="term" value="C:meiotic nuclear membrane microtubule tethering complex"/>
    <property type="evidence" value="ECO:0007669"/>
    <property type="project" value="TreeGrafter"/>
</dbReference>
<keyword evidence="4" id="KW-0472">Membrane</keyword>
<comment type="subcellular location">
    <subcellularLocation>
        <location evidence="5">Nucleus inner membrane</location>
        <topology evidence="5">Single-pass type II membrane protein</topology>
    </subcellularLocation>
</comment>
<evidence type="ECO:0000256" key="5">
    <source>
        <dbReference type="ARBA" id="ARBA00037816"/>
    </source>
</evidence>
<dbReference type="PANTHER" id="PTHR12911:SF24">
    <property type="entry name" value="SUN DOMAIN-CONTAINING PROTEIN 3"/>
    <property type="match status" value="1"/>
</dbReference>
<gene>
    <name evidence="7" type="primary">Sun3</name>
    <name evidence="7" type="ORF">CHATOR_R07750</name>
</gene>
<sequence>AVQEIMYQVLEKLEEDQAQMPDYALKSSGSAVIHSKTSPSFWNTKRKIVFLLLPVLNYVRSPEVILKPDSVLGDCWYFPGSQGEIFIKPYTAIVPRAFTIDHGIPGRTYHRDSIASAPKDLAVYGLKEEDEEQGMFLGEFTFMAAQNPSQTFQVKNEHSGFVNYIRLQVLSNWGHPEYTCMYRIRLHGEPVPDGDPGGMASG</sequence>
<dbReference type="PROSITE" id="PS51469">
    <property type="entry name" value="SUN"/>
    <property type="match status" value="1"/>
</dbReference>
<keyword evidence="8" id="KW-1185">Reference proteome</keyword>
<protein>
    <submittedName>
        <fullName evidence="7">SUN3 protein</fullName>
    </submittedName>
</protein>
<evidence type="ECO:0000256" key="1">
    <source>
        <dbReference type="ARBA" id="ARBA00022692"/>
    </source>
</evidence>
<evidence type="ECO:0000256" key="2">
    <source>
        <dbReference type="ARBA" id="ARBA00022989"/>
    </source>
</evidence>
<feature type="non-terminal residue" evidence="7">
    <location>
        <position position="202"/>
    </location>
</feature>
<accession>A0A7L0KED5</accession>
<dbReference type="Pfam" id="PF07738">
    <property type="entry name" value="Sad1_UNC"/>
    <property type="match status" value="1"/>
</dbReference>
<keyword evidence="1" id="KW-0812">Transmembrane</keyword>
<evidence type="ECO:0000259" key="6">
    <source>
        <dbReference type="PROSITE" id="PS51469"/>
    </source>
</evidence>
<dbReference type="FunFam" id="2.60.120.260:FF:000009">
    <property type="entry name" value="SUN domain-containing protein 1 isoform X1"/>
    <property type="match status" value="1"/>
</dbReference>
<keyword evidence="2" id="KW-1133">Transmembrane helix</keyword>
<dbReference type="GO" id="GO:0005637">
    <property type="term" value="C:nuclear inner membrane"/>
    <property type="evidence" value="ECO:0007669"/>
    <property type="project" value="UniProtKB-SubCell"/>
</dbReference>
<dbReference type="EMBL" id="VXAL01015492">
    <property type="protein sequence ID" value="NXK53903.1"/>
    <property type="molecule type" value="Genomic_DNA"/>
</dbReference>
<feature type="non-terminal residue" evidence="7">
    <location>
        <position position="1"/>
    </location>
</feature>
<dbReference type="GO" id="GO:0043495">
    <property type="term" value="F:protein-membrane adaptor activity"/>
    <property type="evidence" value="ECO:0007669"/>
    <property type="project" value="TreeGrafter"/>
</dbReference>
<dbReference type="Gene3D" id="2.60.120.260">
    <property type="entry name" value="Galactose-binding domain-like"/>
    <property type="match status" value="1"/>
</dbReference>
<evidence type="ECO:0000256" key="4">
    <source>
        <dbReference type="ARBA" id="ARBA00023136"/>
    </source>
</evidence>
<keyword evidence="3" id="KW-0175">Coiled coil</keyword>
<dbReference type="PANTHER" id="PTHR12911">
    <property type="entry name" value="SAD1/UNC-84-LIKE PROTEIN-RELATED"/>
    <property type="match status" value="1"/>
</dbReference>
<name>A0A7L0KED5_CHATO</name>
<dbReference type="InterPro" id="IPR012919">
    <property type="entry name" value="SUN_dom"/>
</dbReference>
<evidence type="ECO:0000256" key="3">
    <source>
        <dbReference type="ARBA" id="ARBA00023054"/>
    </source>
</evidence>
<evidence type="ECO:0000313" key="8">
    <source>
        <dbReference type="Proteomes" id="UP000537522"/>
    </source>
</evidence>
<reference evidence="7 8" key="1">
    <citation type="submission" date="2019-09" db="EMBL/GenBank/DDBJ databases">
        <title>Bird 10,000 Genomes (B10K) Project - Family phase.</title>
        <authorList>
            <person name="Zhang G."/>
        </authorList>
    </citation>
    <scope>NUCLEOTIDE SEQUENCE [LARGE SCALE GENOMIC DNA]</scope>
    <source>
        <strain evidence="7">B10K-DU-011-36</strain>
        <tissue evidence="7">Muscle</tissue>
    </source>
</reference>
<dbReference type="Proteomes" id="UP000537522">
    <property type="component" value="Unassembled WGS sequence"/>
</dbReference>
<comment type="caution">
    <text evidence="7">The sequence shown here is derived from an EMBL/GenBank/DDBJ whole genome shotgun (WGS) entry which is preliminary data.</text>
</comment>
<proteinExistence type="predicted"/>
<evidence type="ECO:0000313" key="7">
    <source>
        <dbReference type="EMBL" id="NXK53903.1"/>
    </source>
</evidence>
<feature type="domain" description="SUN" evidence="6">
    <location>
        <begin position="29"/>
        <end position="191"/>
    </location>
</feature>
<organism evidence="7 8">
    <name type="scientific">Chauna torquata</name>
    <name type="common">Southern screamer</name>
    <dbReference type="NCBI Taxonomy" id="30388"/>
    <lineage>
        <taxon>Eukaryota</taxon>
        <taxon>Metazoa</taxon>
        <taxon>Chordata</taxon>
        <taxon>Craniata</taxon>
        <taxon>Vertebrata</taxon>
        <taxon>Euteleostomi</taxon>
        <taxon>Archelosauria</taxon>
        <taxon>Archosauria</taxon>
        <taxon>Dinosauria</taxon>
        <taxon>Saurischia</taxon>
        <taxon>Theropoda</taxon>
        <taxon>Coelurosauria</taxon>
        <taxon>Aves</taxon>
        <taxon>Neognathae</taxon>
        <taxon>Galloanserae</taxon>
        <taxon>Anseriformes</taxon>
        <taxon>Anhimidae</taxon>
        <taxon>Chauna</taxon>
    </lineage>
</organism>
<dbReference type="InterPro" id="IPR045119">
    <property type="entry name" value="SUN1-5"/>
</dbReference>